<comment type="caution">
    <text evidence="3">The sequence shown here is derived from an EMBL/GenBank/DDBJ whole genome shotgun (WGS) entry which is preliminary data.</text>
</comment>
<evidence type="ECO:0000259" key="2">
    <source>
        <dbReference type="Pfam" id="PF13407"/>
    </source>
</evidence>
<accession>A0ABW4ATB4</accession>
<organism evidence="3 4">
    <name type="scientific">Actinoplanes sichuanensis</name>
    <dbReference type="NCBI Taxonomy" id="512349"/>
    <lineage>
        <taxon>Bacteria</taxon>
        <taxon>Bacillati</taxon>
        <taxon>Actinomycetota</taxon>
        <taxon>Actinomycetes</taxon>
        <taxon>Micromonosporales</taxon>
        <taxon>Micromonosporaceae</taxon>
        <taxon>Actinoplanes</taxon>
    </lineage>
</organism>
<feature type="domain" description="Periplasmic binding protein" evidence="2">
    <location>
        <begin position="34"/>
        <end position="272"/>
    </location>
</feature>
<gene>
    <name evidence="3" type="ORF">ACFQ5G_52145</name>
</gene>
<feature type="signal peptide" evidence="1">
    <location>
        <begin position="1"/>
        <end position="20"/>
    </location>
</feature>
<keyword evidence="4" id="KW-1185">Reference proteome</keyword>
<feature type="chain" id="PRO_5046872997" evidence="1">
    <location>
        <begin position="21"/>
        <end position="342"/>
    </location>
</feature>
<dbReference type="EMBL" id="JBHTMK010000076">
    <property type="protein sequence ID" value="MFD1373936.1"/>
    <property type="molecule type" value="Genomic_DNA"/>
</dbReference>
<dbReference type="InterPro" id="IPR025997">
    <property type="entry name" value="SBP_2_dom"/>
</dbReference>
<evidence type="ECO:0000313" key="4">
    <source>
        <dbReference type="Proteomes" id="UP001597183"/>
    </source>
</evidence>
<dbReference type="RefSeq" id="WP_317794916.1">
    <property type="nucleotide sequence ID" value="NZ_AP028461.1"/>
</dbReference>
<sequence length="342" mass="35566">MRVGAAALAVTLLLAACGDAAPSTPPPAVLVVAGRQVDFVAELSAGFVEGVRRVPGVGHRAVGPDIVDNASELRTIQDYLSGERGSITLFTFAPELFADSLGRAATAGTPVVALHSVPAAGSGVPLYIGNDNRALGGELGRTMAGRWPVDAEGLVVIGSPYPGVIVLDERVAGLREAIQRLRPGVTVIGPFDTKQAPGANKQAWRVLQEANPDALAFIGVGGADAHSLALLRDPTTTRVDGGFGTDPYALEMTAAGDMVLLSTEPYLQGLLAGAIQARCAKEGRDLPTGWLPAPGVLIDQARAPGVIDRQKNAEARQAWFAPLAEEILGDLDDRLRPLDDAR</sequence>
<dbReference type="Pfam" id="PF13407">
    <property type="entry name" value="Peripla_BP_4"/>
    <property type="match status" value="1"/>
</dbReference>
<keyword evidence="1" id="KW-0732">Signal</keyword>
<dbReference type="Gene3D" id="3.40.50.2300">
    <property type="match status" value="2"/>
</dbReference>
<evidence type="ECO:0000256" key="1">
    <source>
        <dbReference type="SAM" id="SignalP"/>
    </source>
</evidence>
<proteinExistence type="predicted"/>
<protein>
    <submittedName>
        <fullName evidence="3">Substrate-binding domain-containing protein</fullName>
    </submittedName>
</protein>
<dbReference type="SUPFAM" id="SSF53822">
    <property type="entry name" value="Periplasmic binding protein-like I"/>
    <property type="match status" value="1"/>
</dbReference>
<reference evidence="4" key="1">
    <citation type="journal article" date="2019" name="Int. J. Syst. Evol. Microbiol.">
        <title>The Global Catalogue of Microorganisms (GCM) 10K type strain sequencing project: providing services to taxonomists for standard genome sequencing and annotation.</title>
        <authorList>
            <consortium name="The Broad Institute Genomics Platform"/>
            <consortium name="The Broad Institute Genome Sequencing Center for Infectious Disease"/>
            <person name="Wu L."/>
            <person name="Ma J."/>
        </authorList>
    </citation>
    <scope>NUCLEOTIDE SEQUENCE [LARGE SCALE GENOMIC DNA]</scope>
    <source>
        <strain evidence="4">CCM 7526</strain>
    </source>
</reference>
<name>A0ABW4ATB4_9ACTN</name>
<dbReference type="InterPro" id="IPR028082">
    <property type="entry name" value="Peripla_BP_I"/>
</dbReference>
<dbReference type="Proteomes" id="UP001597183">
    <property type="component" value="Unassembled WGS sequence"/>
</dbReference>
<dbReference type="PROSITE" id="PS51257">
    <property type="entry name" value="PROKAR_LIPOPROTEIN"/>
    <property type="match status" value="1"/>
</dbReference>
<evidence type="ECO:0000313" key="3">
    <source>
        <dbReference type="EMBL" id="MFD1373936.1"/>
    </source>
</evidence>